<keyword evidence="17 19" id="KW-0406">Ion transport</keyword>
<evidence type="ECO:0000256" key="19">
    <source>
        <dbReference type="PIRNR" id="PIRNR000006"/>
    </source>
</evidence>
<organism evidence="22 23">
    <name type="scientific">Kingella pumchi</name>
    <dbReference type="NCBI Taxonomy" id="2779506"/>
    <lineage>
        <taxon>Bacteria</taxon>
        <taxon>Pseudomonadati</taxon>
        <taxon>Pseudomonadota</taxon>
        <taxon>Betaproteobacteria</taxon>
        <taxon>Neisseriales</taxon>
        <taxon>Neisseriaceae</taxon>
        <taxon>Kingella</taxon>
    </lineage>
</organism>
<keyword evidence="16 19" id="KW-0408">Iron</keyword>
<evidence type="ECO:0000313" key="23">
    <source>
        <dbReference type="Proteomes" id="UP001298424"/>
    </source>
</evidence>
<keyword evidence="11" id="KW-0677">Repeat</keyword>
<comment type="caution">
    <text evidence="22">The sequence shown here is derived from an EMBL/GenBank/DDBJ whole genome shotgun (WGS) entry which is preliminary data.</text>
</comment>
<dbReference type="PANTHER" id="PTHR33751">
    <property type="entry name" value="CBB3-TYPE CYTOCHROME C OXIDASE SUBUNIT FIXP"/>
    <property type="match status" value="1"/>
</dbReference>
<keyword evidence="14 20" id="KW-1133">Transmembrane helix</keyword>
<sequence>MESQFTSRFWHYYIIAIVVASFIGIIWLLLSQNKVKAPPKGEEVKTMGHSWDGIEEYNNPLPKWWFWMFICTIVFGIAYLIVYPGMGDYKGISFGGEHWTSRNAYRKEVQAAEAQYGKIYKKFAQMKVEDVAKNPEAMKIGQNLFATYCIQCHGSDAEGRRGFPNLTDSDWLWGGTPEKIHETISKGRTGVMAAWGPKFGEEGVKDVANYVMSLSGKQHNEERAARGQATFAANCAVCHGDKGQGNQGMAPNLTDNTWLWGGSEKAIIETITGGRHNQMPAWEGFLTDEKIHILTAYVWGKSHPKGKALPTDTKNAVGSK</sequence>
<dbReference type="Pfam" id="PF13442">
    <property type="entry name" value="Cytochrome_CBB3"/>
    <property type="match status" value="2"/>
</dbReference>
<feature type="domain" description="Cytochrome c" evidence="21">
    <location>
        <begin position="136"/>
        <end position="215"/>
    </location>
</feature>
<gene>
    <name evidence="22" type="primary">ccoP</name>
    <name evidence="22" type="ORF">MB824_05870</name>
</gene>
<dbReference type="PROSITE" id="PS51007">
    <property type="entry name" value="CYTC"/>
    <property type="match status" value="2"/>
</dbReference>
<keyword evidence="5 19" id="KW-1003">Cell membrane</keyword>
<feature type="domain" description="Cytochrome c" evidence="21">
    <location>
        <begin position="222"/>
        <end position="302"/>
    </location>
</feature>
<proteinExistence type="inferred from homology"/>
<evidence type="ECO:0000256" key="5">
    <source>
        <dbReference type="ARBA" id="ARBA00022475"/>
    </source>
</evidence>
<dbReference type="Gene3D" id="6.10.280.130">
    <property type="match status" value="1"/>
</dbReference>
<dbReference type="Proteomes" id="UP001298424">
    <property type="component" value="Unassembled WGS sequence"/>
</dbReference>
<comment type="function">
    <text evidence="19">C-type cytochrome. Part of the cbb3-type cytochrome c oxidase complex.</text>
</comment>
<dbReference type="InterPro" id="IPR038414">
    <property type="entry name" value="CcoP_N_sf"/>
</dbReference>
<evidence type="ECO:0000256" key="6">
    <source>
        <dbReference type="ARBA" id="ARBA00022519"/>
    </source>
</evidence>
<keyword evidence="7 19" id="KW-0349">Heme</keyword>
<evidence type="ECO:0000313" key="22">
    <source>
        <dbReference type="EMBL" id="MCG6504020.1"/>
    </source>
</evidence>
<dbReference type="Gene3D" id="1.10.760.10">
    <property type="entry name" value="Cytochrome c-like domain"/>
    <property type="match status" value="2"/>
</dbReference>
<keyword evidence="18 19" id="KW-0472">Membrane</keyword>
<keyword evidence="23" id="KW-1185">Reference proteome</keyword>
<dbReference type="EMBL" id="JAKOOW010000023">
    <property type="protein sequence ID" value="MCG6504020.1"/>
    <property type="molecule type" value="Genomic_DNA"/>
</dbReference>
<protein>
    <recommendedName>
        <fullName evidence="19">Cbb3-type cytochrome c oxidase subunit</fullName>
    </recommendedName>
</protein>
<evidence type="ECO:0000256" key="11">
    <source>
        <dbReference type="ARBA" id="ARBA00022737"/>
    </source>
</evidence>
<keyword evidence="13 19" id="KW-0249">Electron transport</keyword>
<evidence type="ECO:0000256" key="17">
    <source>
        <dbReference type="ARBA" id="ARBA00023065"/>
    </source>
</evidence>
<comment type="subunit">
    <text evidence="19">Component of the cbb3-type cytochrome c oxidase.</text>
</comment>
<dbReference type="RefSeq" id="WP_238746725.1">
    <property type="nucleotide sequence ID" value="NZ_JAKOOW010000023.1"/>
</dbReference>
<evidence type="ECO:0000256" key="8">
    <source>
        <dbReference type="ARBA" id="ARBA00022660"/>
    </source>
</evidence>
<accession>A0ABS9NMV2</accession>
<feature type="transmembrane region" description="Helical" evidence="20">
    <location>
        <begin position="12"/>
        <end position="30"/>
    </location>
</feature>
<dbReference type="PIRSF" id="PIRSF000006">
    <property type="entry name" value="Cbb3-Cox_fixP"/>
    <property type="match status" value="1"/>
</dbReference>
<evidence type="ECO:0000256" key="2">
    <source>
        <dbReference type="ARBA" id="ARBA00004673"/>
    </source>
</evidence>
<evidence type="ECO:0000256" key="12">
    <source>
        <dbReference type="ARBA" id="ARBA00022781"/>
    </source>
</evidence>
<dbReference type="NCBIfam" id="TIGR00782">
    <property type="entry name" value="ccoP"/>
    <property type="match status" value="1"/>
</dbReference>
<evidence type="ECO:0000256" key="15">
    <source>
        <dbReference type="ARBA" id="ARBA00023002"/>
    </source>
</evidence>
<keyword evidence="4 19" id="KW-0813">Transport</keyword>
<feature type="transmembrane region" description="Helical" evidence="20">
    <location>
        <begin position="64"/>
        <end position="83"/>
    </location>
</feature>
<comment type="cofactor">
    <cofactor evidence="19">
        <name>heme c</name>
        <dbReference type="ChEBI" id="CHEBI:61717"/>
    </cofactor>
    <text evidence="19">Binds 2 heme C groups per subunit.</text>
</comment>
<reference evidence="22 23" key="1">
    <citation type="submission" date="2022-02" db="EMBL/GenBank/DDBJ databases">
        <title>Genome sequence data of Kingella unionensis sp. nov. strain CICC 24913 (CCUG 75125).</title>
        <authorList>
            <person name="Xiao M."/>
        </authorList>
    </citation>
    <scope>NUCLEOTIDE SEQUENCE [LARGE SCALE GENOMIC DNA]</scope>
    <source>
        <strain evidence="22 23">CICC 24913</strain>
    </source>
</reference>
<keyword evidence="9 20" id="KW-0812">Transmembrane</keyword>
<comment type="subcellular location">
    <subcellularLocation>
        <location evidence="1 19">Cell inner membrane</location>
    </subcellularLocation>
</comment>
<evidence type="ECO:0000256" key="7">
    <source>
        <dbReference type="ARBA" id="ARBA00022617"/>
    </source>
</evidence>
<dbReference type="InterPro" id="IPR009056">
    <property type="entry name" value="Cyt_c-like_dom"/>
</dbReference>
<dbReference type="Pfam" id="PF14715">
    <property type="entry name" value="FixP_N"/>
    <property type="match status" value="1"/>
</dbReference>
<dbReference type="InterPro" id="IPR032858">
    <property type="entry name" value="CcoP_N"/>
</dbReference>
<dbReference type="InterPro" id="IPR050597">
    <property type="entry name" value="Cytochrome_c_Oxidase_Subunit"/>
</dbReference>
<evidence type="ECO:0000256" key="10">
    <source>
        <dbReference type="ARBA" id="ARBA00022723"/>
    </source>
</evidence>
<keyword evidence="12 19" id="KW-0375">Hydrogen ion transport</keyword>
<comment type="similarity">
    <text evidence="3 19">Belongs to the CcoP / FixP family.</text>
</comment>
<evidence type="ECO:0000256" key="4">
    <source>
        <dbReference type="ARBA" id="ARBA00022448"/>
    </source>
</evidence>
<evidence type="ECO:0000259" key="21">
    <source>
        <dbReference type="PROSITE" id="PS51007"/>
    </source>
</evidence>
<keyword evidence="10 19" id="KW-0479">Metal-binding</keyword>
<dbReference type="PRINTS" id="PR00605">
    <property type="entry name" value="CYTCHROMECIC"/>
</dbReference>
<evidence type="ECO:0000256" key="18">
    <source>
        <dbReference type="ARBA" id="ARBA00023136"/>
    </source>
</evidence>
<dbReference type="InterPro" id="IPR004678">
    <property type="entry name" value="Cyt_c_oxidase_cbb3_su3"/>
</dbReference>
<evidence type="ECO:0000256" key="13">
    <source>
        <dbReference type="ARBA" id="ARBA00022982"/>
    </source>
</evidence>
<name>A0ABS9NMV2_9NEIS</name>
<evidence type="ECO:0000256" key="3">
    <source>
        <dbReference type="ARBA" id="ARBA00006113"/>
    </source>
</evidence>
<dbReference type="InterPro" id="IPR036909">
    <property type="entry name" value="Cyt_c-like_dom_sf"/>
</dbReference>
<keyword evidence="15 19" id="KW-0560">Oxidoreductase</keyword>
<evidence type="ECO:0000256" key="20">
    <source>
        <dbReference type="SAM" id="Phobius"/>
    </source>
</evidence>
<dbReference type="PANTHER" id="PTHR33751:SF1">
    <property type="entry name" value="CBB3-TYPE CYTOCHROME C OXIDASE SUBUNIT FIXP"/>
    <property type="match status" value="1"/>
</dbReference>
<comment type="pathway">
    <text evidence="2 19">Energy metabolism; oxidative phosphorylation.</text>
</comment>
<dbReference type="InterPro" id="IPR008168">
    <property type="entry name" value="Cyt_C_IC"/>
</dbReference>
<keyword evidence="6 19" id="KW-0997">Cell inner membrane</keyword>
<evidence type="ECO:0000256" key="1">
    <source>
        <dbReference type="ARBA" id="ARBA00004533"/>
    </source>
</evidence>
<keyword evidence="8 19" id="KW-0679">Respiratory chain</keyword>
<evidence type="ECO:0000256" key="14">
    <source>
        <dbReference type="ARBA" id="ARBA00022989"/>
    </source>
</evidence>
<dbReference type="SUPFAM" id="SSF46626">
    <property type="entry name" value="Cytochrome c"/>
    <property type="match status" value="2"/>
</dbReference>
<evidence type="ECO:0000256" key="16">
    <source>
        <dbReference type="ARBA" id="ARBA00023004"/>
    </source>
</evidence>
<evidence type="ECO:0000256" key="9">
    <source>
        <dbReference type="ARBA" id="ARBA00022692"/>
    </source>
</evidence>